<keyword evidence="7" id="KW-1185">Reference proteome</keyword>
<dbReference type="GO" id="GO:0008270">
    <property type="term" value="F:zinc ion binding"/>
    <property type="evidence" value="ECO:0007669"/>
    <property type="project" value="InterPro"/>
</dbReference>
<evidence type="ECO:0000256" key="2">
    <source>
        <dbReference type="ARBA" id="ARBA00022723"/>
    </source>
</evidence>
<dbReference type="Pfam" id="PF00172">
    <property type="entry name" value="Zn_clus"/>
    <property type="match status" value="1"/>
</dbReference>
<dbReference type="PROSITE" id="PS50048">
    <property type="entry name" value="ZN2_CY6_FUNGAL_2"/>
    <property type="match status" value="1"/>
</dbReference>
<dbReference type="GO" id="GO:0005634">
    <property type="term" value="C:nucleus"/>
    <property type="evidence" value="ECO:0007669"/>
    <property type="project" value="UniProtKB-SubCell"/>
</dbReference>
<protein>
    <recommendedName>
        <fullName evidence="5">Zn(2)-C6 fungal-type domain-containing protein</fullName>
    </recommendedName>
</protein>
<dbReference type="GO" id="GO:0003677">
    <property type="term" value="F:DNA binding"/>
    <property type="evidence" value="ECO:0007669"/>
    <property type="project" value="InterPro"/>
</dbReference>
<evidence type="ECO:0000256" key="1">
    <source>
        <dbReference type="ARBA" id="ARBA00004123"/>
    </source>
</evidence>
<dbReference type="SMART" id="SM00906">
    <property type="entry name" value="Fungal_trans"/>
    <property type="match status" value="1"/>
</dbReference>
<dbReference type="InterPro" id="IPR007219">
    <property type="entry name" value="XnlR_reg_dom"/>
</dbReference>
<dbReference type="PANTHER" id="PTHR31001">
    <property type="entry name" value="UNCHARACTERIZED TRANSCRIPTIONAL REGULATORY PROTEIN"/>
    <property type="match status" value="1"/>
</dbReference>
<gene>
    <name evidence="6" type="ORF">OIDMADRAFT_182984</name>
</gene>
<dbReference type="PANTHER" id="PTHR31001:SF85">
    <property type="entry name" value="ZN(II)2CYS6 TRANSCRIPTION FACTOR (EUROFUNG)"/>
    <property type="match status" value="1"/>
</dbReference>
<evidence type="ECO:0000313" key="7">
    <source>
        <dbReference type="Proteomes" id="UP000054321"/>
    </source>
</evidence>
<dbReference type="CDD" id="cd12148">
    <property type="entry name" value="fungal_TF_MHR"/>
    <property type="match status" value="1"/>
</dbReference>
<dbReference type="CDD" id="cd00067">
    <property type="entry name" value="GAL4"/>
    <property type="match status" value="1"/>
</dbReference>
<accession>A0A0C3D4P9</accession>
<name>A0A0C3D4P9_OIDMZ</name>
<sequence length="685" mass="78000">MARSCVLCQSRKIRCDRNVPCANCTKSRIECVYAPAAPPRKRKKRRFPEAELLARLRRYEEQLRSCGAEIDSENHEVVGAIGDIPTIRTKHSQECLLKLDPVKSFSLRRSLKHVENNLPANVIEEFTEAEKILQWSSDDELFDKPMYNSMTFDNEGDLLFPSYAIEDLSKLHPSAVHIFRMWQTYLDNVNPLIKVLHAPTVQQQILVAISDLGKVPKGLEALMFSIYILAVTSLGEKDCKSVLGEEKATLLARYRAGAKQALRKAGFLKSSELIVLQAFFLFLVPNIDLTLDARSLSCLTGITVRIAQRMGLNSDGTSFGLSPFEIEMRRRLWWQIIILDSRTAEVSGSGPSIMHRMWTTKLPLNINDSDLYQDMREPPSELTGSTEMTFTLQICELFQYFLQSRKVLQSPALLDEAVDELEARIEQKYLKYCDPSVPIYSMAVSMARLTIDKLKMCPRQPHIFRNRGLVMSAEVKENLFLHSLKMLENHNEMMGSEKLNGFLWYIKGQFPFPGHLYVLCALRSRPPDNLAERAWRAHADTYHHRLHNSHQCDSAKGSDRLMHPAIAKLVIEAWEAHTVAGQSHPFGGATPLFISELRSRLRLRSSLPSNIERPNVFDITPDVMTDGHNVTAYQWPNQPSAEMMRQSLEQSLMTSMQSSNWSLAGWEFWNDIAQDPMAMLGLDVI</sequence>
<dbReference type="InParanoid" id="A0A0C3D4P9"/>
<dbReference type="Proteomes" id="UP000054321">
    <property type="component" value="Unassembled WGS sequence"/>
</dbReference>
<dbReference type="SMART" id="SM00066">
    <property type="entry name" value="GAL4"/>
    <property type="match status" value="1"/>
</dbReference>
<dbReference type="HOGENOM" id="CLU_004083_5_3_1"/>
<evidence type="ECO:0000259" key="5">
    <source>
        <dbReference type="PROSITE" id="PS50048"/>
    </source>
</evidence>
<feature type="domain" description="Zn(2)-C6 fungal-type" evidence="5">
    <location>
        <begin position="4"/>
        <end position="33"/>
    </location>
</feature>
<keyword evidence="2" id="KW-0479">Metal-binding</keyword>
<reference evidence="6 7" key="1">
    <citation type="submission" date="2014-04" db="EMBL/GenBank/DDBJ databases">
        <authorList>
            <consortium name="DOE Joint Genome Institute"/>
            <person name="Kuo A."/>
            <person name="Martino E."/>
            <person name="Perotto S."/>
            <person name="Kohler A."/>
            <person name="Nagy L.G."/>
            <person name="Floudas D."/>
            <person name="Copeland A."/>
            <person name="Barry K.W."/>
            <person name="Cichocki N."/>
            <person name="Veneault-Fourrey C."/>
            <person name="LaButti K."/>
            <person name="Lindquist E.A."/>
            <person name="Lipzen A."/>
            <person name="Lundell T."/>
            <person name="Morin E."/>
            <person name="Murat C."/>
            <person name="Sun H."/>
            <person name="Tunlid A."/>
            <person name="Henrissat B."/>
            <person name="Grigoriev I.V."/>
            <person name="Hibbett D.S."/>
            <person name="Martin F."/>
            <person name="Nordberg H.P."/>
            <person name="Cantor M.N."/>
            <person name="Hua S.X."/>
        </authorList>
    </citation>
    <scope>NUCLEOTIDE SEQUENCE [LARGE SCALE GENOMIC DNA]</scope>
    <source>
        <strain evidence="6 7">Zn</strain>
    </source>
</reference>
<proteinExistence type="predicted"/>
<evidence type="ECO:0000256" key="3">
    <source>
        <dbReference type="ARBA" id="ARBA00023242"/>
    </source>
</evidence>
<organism evidence="6 7">
    <name type="scientific">Oidiodendron maius (strain Zn)</name>
    <dbReference type="NCBI Taxonomy" id="913774"/>
    <lineage>
        <taxon>Eukaryota</taxon>
        <taxon>Fungi</taxon>
        <taxon>Dikarya</taxon>
        <taxon>Ascomycota</taxon>
        <taxon>Pezizomycotina</taxon>
        <taxon>Leotiomycetes</taxon>
        <taxon>Leotiomycetes incertae sedis</taxon>
        <taxon>Myxotrichaceae</taxon>
        <taxon>Oidiodendron</taxon>
    </lineage>
</organism>
<feature type="coiled-coil region" evidence="4">
    <location>
        <begin position="49"/>
        <end position="76"/>
    </location>
</feature>
<evidence type="ECO:0000313" key="6">
    <source>
        <dbReference type="EMBL" id="KIM96877.1"/>
    </source>
</evidence>
<dbReference type="Gene3D" id="4.10.240.10">
    <property type="entry name" value="Zn(2)-C6 fungal-type DNA-binding domain"/>
    <property type="match status" value="1"/>
</dbReference>
<dbReference type="OrthoDB" id="2269373at2759"/>
<dbReference type="InterPro" id="IPR001138">
    <property type="entry name" value="Zn2Cys6_DnaBD"/>
</dbReference>
<dbReference type="EMBL" id="KN832883">
    <property type="protein sequence ID" value="KIM96877.1"/>
    <property type="molecule type" value="Genomic_DNA"/>
</dbReference>
<dbReference type="Pfam" id="PF04082">
    <property type="entry name" value="Fungal_trans"/>
    <property type="match status" value="1"/>
</dbReference>
<dbReference type="AlphaFoldDB" id="A0A0C3D4P9"/>
<dbReference type="GO" id="GO:0006351">
    <property type="term" value="P:DNA-templated transcription"/>
    <property type="evidence" value="ECO:0007669"/>
    <property type="project" value="InterPro"/>
</dbReference>
<dbReference type="SUPFAM" id="SSF57701">
    <property type="entry name" value="Zn2/Cys6 DNA-binding domain"/>
    <property type="match status" value="1"/>
</dbReference>
<dbReference type="InterPro" id="IPR050613">
    <property type="entry name" value="Sec_Metabolite_Reg"/>
</dbReference>
<evidence type="ECO:0000256" key="4">
    <source>
        <dbReference type="SAM" id="Coils"/>
    </source>
</evidence>
<dbReference type="STRING" id="913774.A0A0C3D4P9"/>
<dbReference type="InterPro" id="IPR036864">
    <property type="entry name" value="Zn2-C6_fun-type_DNA-bd_sf"/>
</dbReference>
<reference evidence="7" key="2">
    <citation type="submission" date="2015-01" db="EMBL/GenBank/DDBJ databases">
        <title>Evolutionary Origins and Diversification of the Mycorrhizal Mutualists.</title>
        <authorList>
            <consortium name="DOE Joint Genome Institute"/>
            <consortium name="Mycorrhizal Genomics Consortium"/>
            <person name="Kohler A."/>
            <person name="Kuo A."/>
            <person name="Nagy L.G."/>
            <person name="Floudas D."/>
            <person name="Copeland A."/>
            <person name="Barry K.W."/>
            <person name="Cichocki N."/>
            <person name="Veneault-Fourrey C."/>
            <person name="LaButti K."/>
            <person name="Lindquist E.A."/>
            <person name="Lipzen A."/>
            <person name="Lundell T."/>
            <person name="Morin E."/>
            <person name="Murat C."/>
            <person name="Riley R."/>
            <person name="Ohm R."/>
            <person name="Sun H."/>
            <person name="Tunlid A."/>
            <person name="Henrissat B."/>
            <person name="Grigoriev I.V."/>
            <person name="Hibbett D.S."/>
            <person name="Martin F."/>
        </authorList>
    </citation>
    <scope>NUCLEOTIDE SEQUENCE [LARGE SCALE GENOMIC DNA]</scope>
    <source>
        <strain evidence="7">Zn</strain>
    </source>
</reference>
<keyword evidence="3" id="KW-0539">Nucleus</keyword>
<keyword evidence="4" id="KW-0175">Coiled coil</keyword>
<comment type="subcellular location">
    <subcellularLocation>
        <location evidence="1">Nucleus</location>
    </subcellularLocation>
</comment>
<dbReference type="GO" id="GO:0000981">
    <property type="term" value="F:DNA-binding transcription factor activity, RNA polymerase II-specific"/>
    <property type="evidence" value="ECO:0007669"/>
    <property type="project" value="InterPro"/>
</dbReference>